<protein>
    <recommendedName>
        <fullName evidence="1">RNase H type-1 domain-containing protein</fullName>
    </recommendedName>
</protein>
<name>A0A6A2ZIM3_HIBSY</name>
<proteinExistence type="predicted"/>
<dbReference type="PANTHER" id="PTHR47723:SF19">
    <property type="entry name" value="POLYNUCLEOTIDYL TRANSFERASE, RIBONUCLEASE H-LIKE SUPERFAMILY PROTEIN"/>
    <property type="match status" value="1"/>
</dbReference>
<dbReference type="InterPro" id="IPR044730">
    <property type="entry name" value="RNase_H-like_dom_plant"/>
</dbReference>
<dbReference type="GO" id="GO:0004523">
    <property type="term" value="F:RNA-DNA hybrid ribonuclease activity"/>
    <property type="evidence" value="ECO:0007669"/>
    <property type="project" value="InterPro"/>
</dbReference>
<evidence type="ECO:0000313" key="2">
    <source>
        <dbReference type="EMBL" id="KAE8691523.1"/>
    </source>
</evidence>
<dbReference type="GO" id="GO:0003676">
    <property type="term" value="F:nucleic acid binding"/>
    <property type="evidence" value="ECO:0007669"/>
    <property type="project" value="InterPro"/>
</dbReference>
<reference evidence="2" key="1">
    <citation type="submission" date="2019-09" db="EMBL/GenBank/DDBJ databases">
        <title>Draft genome information of white flower Hibiscus syriacus.</title>
        <authorList>
            <person name="Kim Y.-M."/>
        </authorList>
    </citation>
    <scope>NUCLEOTIDE SEQUENCE [LARGE SCALE GENOMIC DNA]</scope>
    <source>
        <strain evidence="2">YM2019G1</strain>
    </source>
</reference>
<accession>A0A6A2ZIM3</accession>
<dbReference type="CDD" id="cd06222">
    <property type="entry name" value="RNase_H_like"/>
    <property type="match status" value="1"/>
</dbReference>
<keyword evidence="3" id="KW-1185">Reference proteome</keyword>
<dbReference type="Pfam" id="PF13456">
    <property type="entry name" value="RVT_3"/>
    <property type="match status" value="1"/>
</dbReference>
<dbReference type="InterPro" id="IPR053151">
    <property type="entry name" value="RNase_H-like"/>
</dbReference>
<evidence type="ECO:0000259" key="1">
    <source>
        <dbReference type="Pfam" id="PF13456"/>
    </source>
</evidence>
<dbReference type="Proteomes" id="UP000436088">
    <property type="component" value="Unassembled WGS sequence"/>
</dbReference>
<evidence type="ECO:0000313" key="3">
    <source>
        <dbReference type="Proteomes" id="UP000436088"/>
    </source>
</evidence>
<dbReference type="PANTHER" id="PTHR47723">
    <property type="entry name" value="OS05G0353850 PROTEIN"/>
    <property type="match status" value="1"/>
</dbReference>
<dbReference type="AlphaFoldDB" id="A0A6A2ZIM3"/>
<dbReference type="EMBL" id="VEPZ02001149">
    <property type="protein sequence ID" value="KAE8691523.1"/>
    <property type="molecule type" value="Genomic_DNA"/>
</dbReference>
<dbReference type="InterPro" id="IPR002156">
    <property type="entry name" value="RNaseH_domain"/>
</dbReference>
<feature type="domain" description="RNase H type-1" evidence="1">
    <location>
        <begin position="73"/>
        <end position="138"/>
    </location>
</feature>
<comment type="caution">
    <text evidence="2">The sequence shown here is derived from an EMBL/GenBank/DDBJ whole genome shotgun (WGS) entry which is preliminary data.</text>
</comment>
<organism evidence="2 3">
    <name type="scientific">Hibiscus syriacus</name>
    <name type="common">Rose of Sharon</name>
    <dbReference type="NCBI Taxonomy" id="106335"/>
    <lineage>
        <taxon>Eukaryota</taxon>
        <taxon>Viridiplantae</taxon>
        <taxon>Streptophyta</taxon>
        <taxon>Embryophyta</taxon>
        <taxon>Tracheophyta</taxon>
        <taxon>Spermatophyta</taxon>
        <taxon>Magnoliopsida</taxon>
        <taxon>eudicotyledons</taxon>
        <taxon>Gunneridae</taxon>
        <taxon>Pentapetalae</taxon>
        <taxon>rosids</taxon>
        <taxon>malvids</taxon>
        <taxon>Malvales</taxon>
        <taxon>Malvaceae</taxon>
        <taxon>Malvoideae</taxon>
        <taxon>Hibiscus</taxon>
    </lineage>
</organism>
<sequence length="191" mass="21282">MDMHNWILENLDVSKHSLAEITEFACIIWRLWVERFTLTREQLQTYAKPARSLAPIYLVLWKPPMEGRVKLNTDGANKGNPGIAAESFAIRIGRALAWKYGFCNVVCEVDAQVVLQLSESGNASTHPLGVIVDDIRILHTFREGNFCDSLSKMGCDLEEDLAVFNSPPAEVASSLAADSRGVSFPRDFNLL</sequence>
<gene>
    <name evidence="2" type="ORF">F3Y22_tig00110890pilonHSYRG01692</name>
</gene>